<accession>A0A1I6KJL6</accession>
<dbReference type="EMBL" id="FOZK01000001">
    <property type="protein sequence ID" value="SFR91396.1"/>
    <property type="molecule type" value="Genomic_DNA"/>
</dbReference>
<evidence type="ECO:0000313" key="4">
    <source>
        <dbReference type="EMBL" id="SFR91396.1"/>
    </source>
</evidence>
<dbReference type="PANTHER" id="PTHR42796:SF7">
    <property type="entry name" value="2-DEHYDRO-3-DEOXY-D-ARABINONATE DEHYDRATASE"/>
    <property type="match status" value="1"/>
</dbReference>
<dbReference type="OrthoDB" id="38993at2157"/>
<dbReference type="RefSeq" id="WP_089814301.1">
    <property type="nucleotide sequence ID" value="NZ_FOZK01000001.1"/>
</dbReference>
<comment type="similarity">
    <text evidence="1">Belongs to the FAH family.</text>
</comment>
<dbReference type="AlphaFoldDB" id="A0A1I6KJL6"/>
<dbReference type="InterPro" id="IPR011234">
    <property type="entry name" value="Fumarylacetoacetase-like_C"/>
</dbReference>
<dbReference type="Pfam" id="PF01557">
    <property type="entry name" value="FAA_hydrolase"/>
    <property type="match status" value="1"/>
</dbReference>
<evidence type="ECO:0000313" key="5">
    <source>
        <dbReference type="Proteomes" id="UP000199062"/>
    </source>
</evidence>
<dbReference type="InterPro" id="IPR051121">
    <property type="entry name" value="FAH"/>
</dbReference>
<dbReference type="SUPFAM" id="SSF56529">
    <property type="entry name" value="FAH"/>
    <property type="match status" value="1"/>
</dbReference>
<keyword evidence="2" id="KW-0479">Metal-binding</keyword>
<dbReference type="InterPro" id="IPR036663">
    <property type="entry name" value="Fumarylacetoacetase_C_sf"/>
</dbReference>
<evidence type="ECO:0000256" key="2">
    <source>
        <dbReference type="ARBA" id="ARBA00022723"/>
    </source>
</evidence>
<name>A0A1I6KJL6_9EURY</name>
<sequence length="289" mass="31649">MKYYRVAADGSPRLAVRTADTAYDLTSAKAELTSFLDLVRAASITDRTIDEVTDQLVGNADEIDVDTLESDIAAPVAPSEVWAAGVTYQISEEAREAESAMPDMYREVYNSERPEIFFKATPNRTVGPNDRVGIREDSEWDVPEPELAVVLYRGDVVGYTIGNDMSSRSIEGENPLYLPQAKIYDRCCSIGPCVTSAAGVGDPHDLEMSMTIERDGEQVFEGSTTTANMAQTCEDLVSYYNRHNAVPELAVLLTGTAIVPDESFTLQEDDHVSIDLEKIGTLENDVTVV</sequence>
<dbReference type="PANTHER" id="PTHR42796">
    <property type="entry name" value="FUMARYLACETOACETATE HYDROLASE DOMAIN-CONTAINING PROTEIN 2A-RELATED"/>
    <property type="match status" value="1"/>
</dbReference>
<evidence type="ECO:0000256" key="1">
    <source>
        <dbReference type="ARBA" id="ARBA00010211"/>
    </source>
</evidence>
<dbReference type="GO" id="GO:0044281">
    <property type="term" value="P:small molecule metabolic process"/>
    <property type="evidence" value="ECO:0007669"/>
    <property type="project" value="UniProtKB-ARBA"/>
</dbReference>
<protein>
    <submittedName>
        <fullName evidence="4">2-dehydro-3-deoxy-D-xylonate dehydratase</fullName>
    </submittedName>
</protein>
<feature type="domain" description="Fumarylacetoacetase-like C-terminal" evidence="3">
    <location>
        <begin position="82"/>
        <end position="286"/>
    </location>
</feature>
<gene>
    <name evidence="4" type="ORF">SAMN05216559_0917</name>
</gene>
<dbReference type="GO" id="GO:0046872">
    <property type="term" value="F:metal ion binding"/>
    <property type="evidence" value="ECO:0007669"/>
    <property type="project" value="UniProtKB-KW"/>
</dbReference>
<organism evidence="4 5">
    <name type="scientific">Halomicrobium zhouii</name>
    <dbReference type="NCBI Taxonomy" id="767519"/>
    <lineage>
        <taxon>Archaea</taxon>
        <taxon>Methanobacteriati</taxon>
        <taxon>Methanobacteriota</taxon>
        <taxon>Stenosarchaea group</taxon>
        <taxon>Halobacteria</taxon>
        <taxon>Halobacteriales</taxon>
        <taxon>Haloarculaceae</taxon>
        <taxon>Halomicrobium</taxon>
    </lineage>
</organism>
<reference evidence="4 5" key="1">
    <citation type="submission" date="2016-10" db="EMBL/GenBank/DDBJ databases">
        <authorList>
            <person name="de Groot N.N."/>
        </authorList>
    </citation>
    <scope>NUCLEOTIDE SEQUENCE [LARGE SCALE GENOMIC DNA]</scope>
    <source>
        <strain evidence="4 5">CGMCC 1.10457</strain>
    </source>
</reference>
<dbReference type="STRING" id="767519.SAMN05216559_0917"/>
<keyword evidence="5" id="KW-1185">Reference proteome</keyword>
<dbReference type="GO" id="GO:0003824">
    <property type="term" value="F:catalytic activity"/>
    <property type="evidence" value="ECO:0007669"/>
    <property type="project" value="InterPro"/>
</dbReference>
<evidence type="ECO:0000259" key="3">
    <source>
        <dbReference type="Pfam" id="PF01557"/>
    </source>
</evidence>
<proteinExistence type="inferred from homology"/>
<dbReference type="Gene3D" id="3.90.850.10">
    <property type="entry name" value="Fumarylacetoacetase-like, C-terminal domain"/>
    <property type="match status" value="1"/>
</dbReference>
<dbReference type="Proteomes" id="UP000199062">
    <property type="component" value="Unassembled WGS sequence"/>
</dbReference>